<feature type="domain" description="SRR1-like" evidence="1">
    <location>
        <begin position="268"/>
        <end position="380"/>
    </location>
</feature>
<reference evidence="2" key="1">
    <citation type="journal article" date="2020" name="Stud. Mycol.">
        <title>101 Dothideomycetes genomes: a test case for predicting lifestyles and emergence of pathogens.</title>
        <authorList>
            <person name="Haridas S."/>
            <person name="Albert R."/>
            <person name="Binder M."/>
            <person name="Bloem J."/>
            <person name="Labutti K."/>
            <person name="Salamov A."/>
            <person name="Andreopoulos B."/>
            <person name="Baker S."/>
            <person name="Barry K."/>
            <person name="Bills G."/>
            <person name="Bluhm B."/>
            <person name="Cannon C."/>
            <person name="Castanera R."/>
            <person name="Culley D."/>
            <person name="Daum C."/>
            <person name="Ezra D."/>
            <person name="Gonzalez J."/>
            <person name="Henrissat B."/>
            <person name="Kuo A."/>
            <person name="Liang C."/>
            <person name="Lipzen A."/>
            <person name="Lutzoni F."/>
            <person name="Magnuson J."/>
            <person name="Mondo S."/>
            <person name="Nolan M."/>
            <person name="Ohm R."/>
            <person name="Pangilinan J."/>
            <person name="Park H.-J."/>
            <person name="Ramirez L."/>
            <person name="Alfaro M."/>
            <person name="Sun H."/>
            <person name="Tritt A."/>
            <person name="Yoshinaga Y."/>
            <person name="Zwiers L.-H."/>
            <person name="Turgeon B."/>
            <person name="Goodwin S."/>
            <person name="Spatafora J."/>
            <person name="Crous P."/>
            <person name="Grigoriev I."/>
        </authorList>
    </citation>
    <scope>NUCLEOTIDE SEQUENCE</scope>
    <source>
        <strain evidence="2">CBS 113818</strain>
    </source>
</reference>
<dbReference type="EMBL" id="MU006220">
    <property type="protein sequence ID" value="KAF2829774.1"/>
    <property type="molecule type" value="Genomic_DNA"/>
</dbReference>
<evidence type="ECO:0000313" key="3">
    <source>
        <dbReference type="Proteomes" id="UP000799424"/>
    </source>
</evidence>
<keyword evidence="3" id="KW-1185">Reference proteome</keyword>
<dbReference type="PANTHER" id="PTHR42080">
    <property type="entry name" value="SRR1 DOMAIN-CONTAINING PROTEIN"/>
    <property type="match status" value="1"/>
</dbReference>
<organism evidence="2 3">
    <name type="scientific">Ophiobolus disseminans</name>
    <dbReference type="NCBI Taxonomy" id="1469910"/>
    <lineage>
        <taxon>Eukaryota</taxon>
        <taxon>Fungi</taxon>
        <taxon>Dikarya</taxon>
        <taxon>Ascomycota</taxon>
        <taxon>Pezizomycotina</taxon>
        <taxon>Dothideomycetes</taxon>
        <taxon>Pleosporomycetidae</taxon>
        <taxon>Pleosporales</taxon>
        <taxon>Pleosporineae</taxon>
        <taxon>Phaeosphaeriaceae</taxon>
        <taxon>Ophiobolus</taxon>
    </lineage>
</organism>
<dbReference type="AlphaFoldDB" id="A0A6A7AAA4"/>
<sequence length="484" mass="54710">MQPLGVCIIPTTTISTTSRKHTYPNHFFYGRDPQFLPAYFDPKHRTTFPLRDVEIFKVCDKASSEFLTMDDLDKVLSDIEQLTVTHMPNDDSKGCKKATTGGLELNKKADDDIRPTTKTVDIEAFLETVSDRPLYARQYLQHAFKQFERARSGINFQLMDSYGTIHNGVSKLGHQTSRDLLYSLRLLADPTPYSALKLLSPRKQVDVTCDMYDTVDKLIHHSKFPVYVHFANPDCRPEYEIFSMHCALISAVTIWNQSSHLTALRVTLDKLKDLTRITNIICIGHGSFARSERSVVQHVVASWIASTLTEMYGITSEPVRVIAQDPACTRNDPACTRNDPACTRNDITLLSRLPTPIEVVSDLHAFLTINSSSLVMSHPPSIPVKAVVADLSDGPAVLFWGRNPAGKIYQDVNRVKISVMPGTGEFYFVDAYTRRVTEILEQHENMTQAANTNRGWCREDDWAEDGNGRYLNWTGNKDMWVKKV</sequence>
<evidence type="ECO:0000259" key="1">
    <source>
        <dbReference type="Pfam" id="PF07985"/>
    </source>
</evidence>
<proteinExistence type="predicted"/>
<dbReference type="InterPro" id="IPR012942">
    <property type="entry name" value="SRR1-like"/>
</dbReference>
<accession>A0A6A7AAA4</accession>
<name>A0A6A7AAA4_9PLEO</name>
<dbReference type="Proteomes" id="UP000799424">
    <property type="component" value="Unassembled WGS sequence"/>
</dbReference>
<dbReference type="PANTHER" id="PTHR42080:SF1">
    <property type="entry name" value="SRR1-LIKE DOMAIN-CONTAINING PROTEIN"/>
    <property type="match status" value="1"/>
</dbReference>
<dbReference type="OrthoDB" id="5230585at2759"/>
<evidence type="ECO:0000313" key="2">
    <source>
        <dbReference type="EMBL" id="KAF2829774.1"/>
    </source>
</evidence>
<gene>
    <name evidence="2" type="ORF">CC86DRAFT_403117</name>
</gene>
<protein>
    <recommendedName>
        <fullName evidence="1">SRR1-like domain-containing protein</fullName>
    </recommendedName>
</protein>
<dbReference type="Pfam" id="PF07985">
    <property type="entry name" value="SRR1"/>
    <property type="match status" value="1"/>
</dbReference>